<keyword evidence="16" id="KW-0460">Magnesium</keyword>
<dbReference type="SMART" id="SM00864">
    <property type="entry name" value="Tubulin"/>
    <property type="match status" value="1"/>
</dbReference>
<dbReference type="SUPFAM" id="SSF55307">
    <property type="entry name" value="Tubulin C-terminal domain-like"/>
    <property type="match status" value="1"/>
</dbReference>
<keyword evidence="10" id="KW-0507">mRNA processing</keyword>
<evidence type="ECO:0000256" key="18">
    <source>
        <dbReference type="ARBA" id="ARBA00022989"/>
    </source>
</evidence>
<evidence type="ECO:0000256" key="19">
    <source>
        <dbReference type="ARBA" id="ARBA00023134"/>
    </source>
</evidence>
<dbReference type="GO" id="GO:0046872">
    <property type="term" value="F:metal ion binding"/>
    <property type="evidence" value="ECO:0007669"/>
    <property type="project" value="UniProtKB-KW"/>
</dbReference>
<dbReference type="Pfam" id="PF00909">
    <property type="entry name" value="Ammonium_transp"/>
    <property type="match status" value="1"/>
</dbReference>
<evidence type="ECO:0000256" key="14">
    <source>
        <dbReference type="ARBA" id="ARBA00022737"/>
    </source>
</evidence>
<dbReference type="GO" id="GO:0016020">
    <property type="term" value="C:membrane"/>
    <property type="evidence" value="ECO:0007669"/>
    <property type="project" value="UniProtKB-SubCell"/>
</dbReference>
<dbReference type="InterPro" id="IPR037103">
    <property type="entry name" value="Tubulin/FtsZ-like_C"/>
</dbReference>
<dbReference type="SMART" id="SM00360">
    <property type="entry name" value="RRM"/>
    <property type="match status" value="2"/>
</dbReference>
<dbReference type="PROSITE" id="PS01219">
    <property type="entry name" value="AMMONIUM_TRANSP"/>
    <property type="match status" value="1"/>
</dbReference>
<dbReference type="SUPFAM" id="SSF52490">
    <property type="entry name" value="Tubulin nucleotide-binding domain-like"/>
    <property type="match status" value="1"/>
</dbReference>
<dbReference type="PROSITE" id="PS50102">
    <property type="entry name" value="RRM"/>
    <property type="match status" value="2"/>
</dbReference>
<dbReference type="SUPFAM" id="SSF111352">
    <property type="entry name" value="Ammonium transporter"/>
    <property type="match status" value="1"/>
</dbReference>
<comment type="similarity">
    <text evidence="6">Belongs to the tubulin family.</text>
</comment>
<dbReference type="InterPro" id="IPR012677">
    <property type="entry name" value="Nucleotide-bd_a/b_plait_sf"/>
</dbReference>
<evidence type="ECO:0000256" key="27">
    <source>
        <dbReference type="SAM" id="Phobius"/>
    </source>
</evidence>
<dbReference type="GO" id="GO:0008519">
    <property type="term" value="F:ammonium channel activity"/>
    <property type="evidence" value="ECO:0007669"/>
    <property type="project" value="InterPro"/>
</dbReference>
<feature type="transmembrane region" description="Helical" evidence="27">
    <location>
        <begin position="283"/>
        <end position="301"/>
    </location>
</feature>
<dbReference type="GO" id="GO:0000398">
    <property type="term" value="P:mRNA splicing, via spliceosome"/>
    <property type="evidence" value="ECO:0007669"/>
    <property type="project" value="InterPro"/>
</dbReference>
<dbReference type="InterPro" id="IPR008280">
    <property type="entry name" value="Tub_FtsZ_C"/>
</dbReference>
<feature type="domain" description="RRM" evidence="28">
    <location>
        <begin position="798"/>
        <end position="883"/>
    </location>
</feature>
<dbReference type="SMART" id="SM00865">
    <property type="entry name" value="Tubulin_C"/>
    <property type="match status" value="1"/>
</dbReference>
<evidence type="ECO:0000256" key="20">
    <source>
        <dbReference type="ARBA" id="ARBA00023136"/>
    </source>
</evidence>
<dbReference type="EMBL" id="LJBN01000214">
    <property type="protein sequence ID" value="OOQ82695.1"/>
    <property type="molecule type" value="Genomic_DNA"/>
</dbReference>
<dbReference type="InterPro" id="IPR018316">
    <property type="entry name" value="Tubulin/FtsZ_2-layer-sand-dom"/>
</dbReference>
<dbReference type="Gene3D" id="1.10.287.600">
    <property type="entry name" value="Helix hairpin bin"/>
    <property type="match status" value="1"/>
</dbReference>
<keyword evidence="18 27" id="KW-1133">Transmembrane helix</keyword>
<keyword evidence="9" id="KW-0963">Cytoplasm</keyword>
<comment type="similarity">
    <text evidence="5">Belongs to the HTATSF1 family.</text>
</comment>
<dbReference type="FunFam" id="3.30.1330.20:FF:000002">
    <property type="entry name" value="Tubulin beta chain"/>
    <property type="match status" value="1"/>
</dbReference>
<feature type="domain" description="RRM" evidence="28">
    <location>
        <begin position="654"/>
        <end position="747"/>
    </location>
</feature>
<feature type="transmembrane region" description="Helical" evidence="27">
    <location>
        <begin position="66"/>
        <end position="84"/>
    </location>
</feature>
<accession>A0A1S9RBD0</accession>
<gene>
    <name evidence="29" type="ORF">PEBR_37952</name>
</gene>
<dbReference type="SUPFAM" id="SSF54928">
    <property type="entry name" value="RNA-binding domain, RBD"/>
    <property type="match status" value="2"/>
</dbReference>
<dbReference type="PRINTS" id="PR01163">
    <property type="entry name" value="BETATUBULIN"/>
</dbReference>
<evidence type="ECO:0000256" key="4">
    <source>
        <dbReference type="ARBA" id="ARBA00005887"/>
    </source>
</evidence>
<evidence type="ECO:0000256" key="9">
    <source>
        <dbReference type="ARBA" id="ARBA00022490"/>
    </source>
</evidence>
<dbReference type="InterPro" id="IPR029020">
    <property type="entry name" value="Ammonium/urea_transptr"/>
</dbReference>
<evidence type="ECO:0000256" key="1">
    <source>
        <dbReference type="ARBA" id="ARBA00001946"/>
    </source>
</evidence>
<dbReference type="FunFam" id="3.40.50.1440:FF:000009">
    <property type="entry name" value="Tubulin beta chain"/>
    <property type="match status" value="1"/>
</dbReference>
<dbReference type="InterPro" id="IPR002453">
    <property type="entry name" value="Beta_tubulin"/>
</dbReference>
<dbReference type="PROSITE" id="PS00227">
    <property type="entry name" value="TUBULIN"/>
    <property type="match status" value="1"/>
</dbReference>
<keyword evidence="23" id="KW-0206">Cytoskeleton</keyword>
<feature type="transmembrane region" description="Helical" evidence="27">
    <location>
        <begin position="33"/>
        <end position="54"/>
    </location>
</feature>
<evidence type="ECO:0000256" key="2">
    <source>
        <dbReference type="ARBA" id="ARBA00004141"/>
    </source>
</evidence>
<keyword evidence="19" id="KW-0342">GTP-binding</keyword>
<keyword evidence="14" id="KW-0677">Repeat</keyword>
<evidence type="ECO:0000256" key="21">
    <source>
        <dbReference type="ARBA" id="ARBA00023177"/>
    </source>
</evidence>
<evidence type="ECO:0000256" key="13">
    <source>
        <dbReference type="ARBA" id="ARBA00022723"/>
    </source>
</evidence>
<evidence type="ECO:0000313" key="29">
    <source>
        <dbReference type="EMBL" id="OOQ82695.1"/>
    </source>
</evidence>
<dbReference type="PANTHER" id="PTHR11588">
    <property type="entry name" value="TUBULIN"/>
    <property type="match status" value="1"/>
</dbReference>
<dbReference type="InterPro" id="IPR018047">
    <property type="entry name" value="Ammonium_transpt_CS"/>
</dbReference>
<dbReference type="FunFam" id="3.30.70.330:FF:000105">
    <property type="entry name" value="HIV Tat-specific factor 1 homolog"/>
    <property type="match status" value="1"/>
</dbReference>
<dbReference type="InterPro" id="IPR024041">
    <property type="entry name" value="NH4_transpt_AmtB-like_dom"/>
</dbReference>
<comment type="cofactor">
    <cofactor evidence="1">
        <name>Mg(2+)</name>
        <dbReference type="ChEBI" id="CHEBI:18420"/>
    </cofactor>
</comment>
<keyword evidence="17 25" id="KW-0694">RNA-binding</keyword>
<evidence type="ECO:0000256" key="5">
    <source>
        <dbReference type="ARBA" id="ARBA00007747"/>
    </source>
</evidence>
<evidence type="ECO:0000256" key="12">
    <source>
        <dbReference type="ARBA" id="ARBA00022701"/>
    </source>
</evidence>
<evidence type="ECO:0000256" key="26">
    <source>
        <dbReference type="SAM" id="MobiDB-lite"/>
    </source>
</evidence>
<evidence type="ECO:0000256" key="23">
    <source>
        <dbReference type="ARBA" id="ARBA00023212"/>
    </source>
</evidence>
<evidence type="ECO:0000256" key="3">
    <source>
        <dbReference type="ARBA" id="ARBA00004245"/>
    </source>
</evidence>
<dbReference type="InterPro" id="IPR035979">
    <property type="entry name" value="RBD_domain_sf"/>
</dbReference>
<dbReference type="CDD" id="cd12281">
    <property type="entry name" value="RRM1_TatSF1_like"/>
    <property type="match status" value="1"/>
</dbReference>
<evidence type="ECO:0000256" key="8">
    <source>
        <dbReference type="ARBA" id="ARBA00022448"/>
    </source>
</evidence>
<dbReference type="InterPro" id="IPR036525">
    <property type="entry name" value="Tubulin/FtsZ_GTPase_sf"/>
</dbReference>
<dbReference type="InterPro" id="IPR000504">
    <property type="entry name" value="RRM_dom"/>
</dbReference>
<comment type="subunit">
    <text evidence="7">Dimer of alpha and beta chains. A typical microtubule is a hollow water-filled tube with an outer diameter of 25 nm and an inner diameter of 15 nM. Alpha-beta heterodimers associate head-to-tail to form protofilaments running lengthwise along the microtubule wall with the beta-tubulin subunit facing the microtubule plus end conferring a structural polarity. Microtubules usually have 13 protofilaments but different protofilament numbers can be found in some organisms and specialized cells.</text>
</comment>
<keyword evidence="21" id="KW-0924">Ammonia transport</keyword>
<dbReference type="GO" id="GO:0003723">
    <property type="term" value="F:RNA binding"/>
    <property type="evidence" value="ECO:0007669"/>
    <property type="project" value="UniProtKB-UniRule"/>
</dbReference>
<dbReference type="Pfam" id="PF00076">
    <property type="entry name" value="RRM_1"/>
    <property type="match status" value="2"/>
</dbReference>
<feature type="transmembrane region" description="Helical" evidence="27">
    <location>
        <begin position="151"/>
        <end position="175"/>
    </location>
</feature>
<evidence type="ECO:0000256" key="10">
    <source>
        <dbReference type="ARBA" id="ARBA00022664"/>
    </source>
</evidence>
<keyword evidence="8" id="KW-0813">Transport</keyword>
<dbReference type="InterPro" id="IPR003008">
    <property type="entry name" value="Tubulin_FtsZ_GTPase"/>
</dbReference>
<keyword evidence="13" id="KW-0479">Metal-binding</keyword>
<evidence type="ECO:0000256" key="24">
    <source>
        <dbReference type="ARBA" id="ARBA00034296"/>
    </source>
</evidence>
<evidence type="ECO:0000259" key="28">
    <source>
        <dbReference type="PROSITE" id="PS50102"/>
    </source>
</evidence>
<dbReference type="Pfam" id="PF00091">
    <property type="entry name" value="Tubulin"/>
    <property type="match status" value="1"/>
</dbReference>
<feature type="transmembrane region" description="Helical" evidence="27">
    <location>
        <begin position="307"/>
        <end position="326"/>
    </location>
</feature>
<feature type="transmembrane region" description="Helical" evidence="27">
    <location>
        <begin position="123"/>
        <end position="144"/>
    </location>
</feature>
<dbReference type="Gene3D" id="3.30.70.330">
    <property type="match status" value="2"/>
</dbReference>
<dbReference type="Pfam" id="PF03953">
    <property type="entry name" value="Tubulin_C"/>
    <property type="match status" value="1"/>
</dbReference>
<evidence type="ECO:0000256" key="6">
    <source>
        <dbReference type="ARBA" id="ARBA00009636"/>
    </source>
</evidence>
<feature type="transmembrane region" description="Helical" evidence="27">
    <location>
        <begin position="187"/>
        <end position="206"/>
    </location>
</feature>
<comment type="caution">
    <text evidence="29">The sequence shown here is derived from an EMBL/GenBank/DDBJ whole genome shotgun (WGS) entry which is preliminary data.</text>
</comment>
<reference evidence="30" key="1">
    <citation type="submission" date="2015-09" db="EMBL/GenBank/DDBJ databases">
        <authorList>
            <person name="Fill T.P."/>
            <person name="Baretta J.F."/>
            <person name="de Almeida L.G."/>
            <person name="Rocha M."/>
            <person name="de Souza D.H."/>
            <person name="Malavazi I."/>
            <person name="Cerdeira L.T."/>
            <person name="Hong H."/>
            <person name="Samborskyy M."/>
            <person name="de Vasconcelos A.T."/>
            <person name="Leadlay P."/>
            <person name="Rodrigues-Filho E."/>
        </authorList>
    </citation>
    <scope>NUCLEOTIDE SEQUENCE [LARGE SCALE GENOMIC DNA]</scope>
    <source>
        <strain evidence="30">LaBioMMi 136</strain>
    </source>
</reference>
<evidence type="ECO:0000313" key="30">
    <source>
        <dbReference type="Proteomes" id="UP000190744"/>
    </source>
</evidence>
<protein>
    <recommendedName>
        <fullName evidence="28">RRM domain-containing protein</fullName>
    </recommendedName>
</protein>
<evidence type="ECO:0000256" key="22">
    <source>
        <dbReference type="ARBA" id="ARBA00023187"/>
    </source>
</evidence>
<dbReference type="CDD" id="cd02187">
    <property type="entry name" value="beta_tubulin"/>
    <property type="match status" value="1"/>
</dbReference>
<dbReference type="GO" id="GO:0097435">
    <property type="term" value="P:supramolecular fiber organization"/>
    <property type="evidence" value="ECO:0007669"/>
    <property type="project" value="UniProtKB-ARBA"/>
</dbReference>
<keyword evidence="11 27" id="KW-0812">Transmembrane</keyword>
<dbReference type="NCBIfam" id="TIGR00836">
    <property type="entry name" value="amt"/>
    <property type="match status" value="1"/>
</dbReference>
<feature type="region of interest" description="Disordered" evidence="26">
    <location>
        <begin position="629"/>
        <end position="649"/>
    </location>
</feature>
<dbReference type="FunFam" id="1.10.287.600:FF:000003">
    <property type="entry name" value="Tubulin beta chain"/>
    <property type="match status" value="1"/>
</dbReference>
<dbReference type="FunFam" id="1.10.3430.10:FF:000003">
    <property type="entry name" value="Ammonium transporter"/>
    <property type="match status" value="1"/>
</dbReference>
<feature type="transmembrane region" description="Helical" evidence="27">
    <location>
        <begin position="255"/>
        <end position="276"/>
    </location>
</feature>
<dbReference type="Proteomes" id="UP000190744">
    <property type="component" value="Unassembled WGS sequence"/>
</dbReference>
<dbReference type="GO" id="GO:0005684">
    <property type="term" value="C:U2-type spliceosomal complex"/>
    <property type="evidence" value="ECO:0007669"/>
    <property type="project" value="UniProtKB-ARBA"/>
</dbReference>
<organism evidence="29 30">
    <name type="scientific">Penicillium brasilianum</name>
    <dbReference type="NCBI Taxonomy" id="104259"/>
    <lineage>
        <taxon>Eukaryota</taxon>
        <taxon>Fungi</taxon>
        <taxon>Dikarya</taxon>
        <taxon>Ascomycota</taxon>
        <taxon>Pezizomycotina</taxon>
        <taxon>Eurotiomycetes</taxon>
        <taxon>Eurotiomycetidae</taxon>
        <taxon>Eurotiales</taxon>
        <taxon>Aspergillaceae</taxon>
        <taxon>Penicillium</taxon>
    </lineage>
</organism>
<dbReference type="GO" id="GO:0003924">
    <property type="term" value="F:GTPase activity"/>
    <property type="evidence" value="ECO:0007669"/>
    <property type="project" value="InterPro"/>
</dbReference>
<evidence type="ECO:0000256" key="16">
    <source>
        <dbReference type="ARBA" id="ARBA00022842"/>
    </source>
</evidence>
<dbReference type="InterPro" id="IPR017975">
    <property type="entry name" value="Tubulin_CS"/>
</dbReference>
<feature type="transmembrane region" description="Helical" evidence="27">
    <location>
        <begin position="395"/>
        <end position="413"/>
    </location>
</feature>
<dbReference type="Gene3D" id="1.10.3430.10">
    <property type="entry name" value="Ammonium transporter AmtB like domains"/>
    <property type="match status" value="1"/>
</dbReference>
<dbReference type="Gene3D" id="3.30.1330.20">
    <property type="entry name" value="Tubulin/FtsZ, C-terminal domain"/>
    <property type="match status" value="1"/>
</dbReference>
<dbReference type="Gene3D" id="3.40.50.1440">
    <property type="entry name" value="Tubulin/FtsZ, GTPase domain"/>
    <property type="match status" value="1"/>
</dbReference>
<keyword evidence="20 27" id="KW-0472">Membrane</keyword>
<dbReference type="PRINTS" id="PR01161">
    <property type="entry name" value="TUBULIN"/>
</dbReference>
<dbReference type="InterPro" id="IPR023123">
    <property type="entry name" value="Tubulin_C"/>
</dbReference>
<keyword evidence="15" id="KW-0547">Nucleotide-binding</keyword>
<evidence type="ECO:0000256" key="7">
    <source>
        <dbReference type="ARBA" id="ARBA00011747"/>
    </source>
</evidence>
<keyword evidence="12" id="KW-0493">Microtubule</keyword>
<feature type="region of interest" description="Disordered" evidence="26">
    <location>
        <begin position="455"/>
        <end position="475"/>
    </location>
</feature>
<dbReference type="GO" id="GO:0005525">
    <property type="term" value="F:GTP binding"/>
    <property type="evidence" value="ECO:0007669"/>
    <property type="project" value="UniProtKB-KW"/>
</dbReference>
<dbReference type="InterPro" id="IPR000217">
    <property type="entry name" value="Tubulin"/>
</dbReference>
<sequence length="1354" mass="149746">MSAYPVAYNGSATGTGGDSLTEDLNIYYNAGDIAWVVTSSALVLLMIPGVGFFYSGLARRKSALSLIWLSIMSVGVVSFQWFFWGYSLAFSHTAGSFIGDLANFGMKDVLAAPSVGSTKVPDILFAIFQGMFAAITVALAVGAVAERGRMLPCIIFMFIWTTVIYDPIACWTWNASGWVFKLGGLDFAGGTPVHIASGSAALAYSLMLGKRRGHGTHELNYRPHNVTHVVIGTVFLWVGWFGFNAGSALSANLRAVMAAVVTNLAASVGGVTWCLLDYRLERKWSTVGFCSGVIAGLVAITPGSGFVTPWAAFIFGVVGAVACNYATKLKFLLRVDDALDIFAVHAVGGLVGNLLTGLFAADYIAHLDGVTEIAGGWINHNYIQLGYQLADSVTGFAYSFVGTCIILFIMNLIPGLSLRAPEEDEILGIDDAEIGEFAYDYVEVTRDIVNGVESSDAGSKRTMTPTGEQVSNERSAGTAVSVTWRALSSFQELPACADPHDSHPASPLDLSLCFPIPTLTPPRSLTKRTLLLFPFFVTYQRLYRLEMASRGASADTPAFPQDPAEFDSDPRISWSMVDEKFILETEDGQEFEYDTGIKRWVQKVDEELLKQQQEAYKVAGVDEDEQVNPREMKKRKLPAGDAKGNKAKKPRVNHAVWVTGLPPDTNRDEIEQKFARWGVIAREIDSGGPRIKMYYDESGKFKGEALVVYFRPESVSLAIQMVDETDFREGNVPLAGKEPMRVQAAELSFKNQTEAPAKSAPRDRRKIIERTEELNRLLTDWDDDDPLARNNVGVRQERTVVLKGLFTLEELQTDVEAILDIKEDVRNECSKFGEVTNVVLYDLEPAGVVTVRFAEHEDAKKCIERLDGRFFGGTQIKAYLQVGREKFKKTNERRAALEDMAERGLDAENEEENERLQGFGDWLESEKQTIAGEHGLDGDGQYQGTSDLQLERLNVYFTHASGDKYVPRAVLVDLEPGTMDAVRAGPFGKLFRPDNFVFGQSGAGNNWAKGHYTEGAELVDQVIDVVRREAEACDCLQGFQITHSLGGGTGAGMGTLLISKIREEFPDRMMATFSVVPSPKVSDTVVEPYNATLSVHQLVEHSDETFCIDNEALYDICMRTLKLNSPSYGDLNHLVSAVMSGVTTSLRFPGQLNSDLRKLAVNMVPFPRLHFFMVGFAPLTSRGAHQYRQVSVPELTQQMFDPKNMMAASDFRNGRYLTCSALFRGKVSMKEVEDQMRNIQNKNTSYFVEWIPNNVQTALCSVPPRGLRMSSTFVGNSTSIQELFKRIGDQFTAMFRRKAFLHWYTGEGMDEMEFTEAESNMNDLVSEYQQYQEASISEGEEEYLAEEGGLEEEV</sequence>
<name>A0A1S9RBD0_PENBI</name>
<dbReference type="GO" id="GO:0007052">
    <property type="term" value="P:mitotic spindle organization"/>
    <property type="evidence" value="ECO:0007669"/>
    <property type="project" value="UniProtKB-ARBA"/>
</dbReference>
<feature type="transmembrane region" description="Helical" evidence="27">
    <location>
        <begin position="226"/>
        <end position="243"/>
    </location>
</feature>
<dbReference type="GO" id="GO:0005874">
    <property type="term" value="C:microtubule"/>
    <property type="evidence" value="ECO:0007669"/>
    <property type="project" value="UniProtKB-KW"/>
</dbReference>
<comment type="similarity">
    <text evidence="4">Belongs to the ammonia transporter channel (TC 1.A.11.2) family.</text>
</comment>
<dbReference type="GO" id="GO:0000070">
    <property type="term" value="P:mitotic sister chromatid segregation"/>
    <property type="evidence" value="ECO:0007669"/>
    <property type="project" value="UniProtKB-ARBA"/>
</dbReference>
<dbReference type="GO" id="GO:0005200">
    <property type="term" value="F:structural constituent of cytoskeleton"/>
    <property type="evidence" value="ECO:0007669"/>
    <property type="project" value="InterPro"/>
</dbReference>
<dbReference type="InterPro" id="IPR001905">
    <property type="entry name" value="Ammonium_transpt"/>
</dbReference>
<comment type="function">
    <text evidence="24">Tubulin is the major constituent of microtubules, a cylinder consisting of laterally associated linear protofilaments composed of alpha- and beta-tubulin heterodimers. Microtubules grow by the addition of GTP-tubulin dimers to the microtubule end, where a stabilizing cap forms. Below the cap, tubulin dimers are in GDP-bound state, owing to GTPase activity of alpha-tubulin.</text>
</comment>
<proteinExistence type="inferred from homology"/>
<evidence type="ECO:0000256" key="17">
    <source>
        <dbReference type="ARBA" id="ARBA00022884"/>
    </source>
</evidence>
<dbReference type="InterPro" id="IPR034392">
    <property type="entry name" value="TatSF1-like_RRM1"/>
</dbReference>
<evidence type="ECO:0000256" key="25">
    <source>
        <dbReference type="PROSITE-ProRule" id="PRU00176"/>
    </source>
</evidence>
<keyword evidence="22" id="KW-0508">mRNA splicing</keyword>
<evidence type="ECO:0000256" key="15">
    <source>
        <dbReference type="ARBA" id="ARBA00022741"/>
    </source>
</evidence>
<comment type="subcellular location">
    <subcellularLocation>
        <location evidence="3">Cytoplasm</location>
        <location evidence="3">Cytoskeleton</location>
    </subcellularLocation>
    <subcellularLocation>
        <location evidence="2">Membrane</location>
        <topology evidence="2">Multi-pass membrane protein</topology>
    </subcellularLocation>
</comment>
<evidence type="ECO:0000256" key="11">
    <source>
        <dbReference type="ARBA" id="ARBA00022692"/>
    </source>
</evidence>